<proteinExistence type="predicted"/>
<dbReference type="RefSeq" id="WP_378295980.1">
    <property type="nucleotide sequence ID" value="NZ_JBHTJA010000002.1"/>
</dbReference>
<sequence length="193" mass="20707">MVIGAVQGTDCFGAAYEFRFNTAYQLRKAGLNKRVPLTYVSAEPFLGRPVVAAAPGLADAKGFVPVHDTYQAITYPNIHTVGVAAAVTVPWTTAIPVGVSKTGFPTEVQARVAAANVADRIRGEEQTRHQSFGDSPAVCVMDAGSNGVMILADRQLPPRKAGVLLPRPQARVAKLALEKYFLWKARNGHVRLP</sequence>
<keyword evidence="2" id="KW-1185">Reference proteome</keyword>
<comment type="caution">
    <text evidence="1">The sequence shown here is derived from an EMBL/GenBank/DDBJ whole genome shotgun (WGS) entry which is preliminary data.</text>
</comment>
<dbReference type="Gene3D" id="3.50.50.100">
    <property type="match status" value="2"/>
</dbReference>
<dbReference type="EMBL" id="JBHTJA010000002">
    <property type="protein sequence ID" value="MFD0899160.1"/>
    <property type="molecule type" value="Genomic_DNA"/>
</dbReference>
<reference evidence="2" key="1">
    <citation type="journal article" date="2019" name="Int. J. Syst. Evol. Microbiol.">
        <title>The Global Catalogue of Microorganisms (GCM) 10K type strain sequencing project: providing services to taxonomists for standard genome sequencing and annotation.</title>
        <authorList>
            <consortium name="The Broad Institute Genomics Platform"/>
            <consortium name="The Broad Institute Genome Sequencing Center for Infectious Disease"/>
            <person name="Wu L."/>
            <person name="Ma J."/>
        </authorList>
    </citation>
    <scope>NUCLEOTIDE SEQUENCE [LARGE SCALE GENOMIC DNA]</scope>
    <source>
        <strain evidence="2">JCM 31202</strain>
    </source>
</reference>
<dbReference type="PANTHER" id="PTHR43755:SF1">
    <property type="entry name" value="FAD-DEPENDENT PYRIDINE NUCLEOTIDE-DISULPHIDE OXIDOREDUCTASE"/>
    <property type="match status" value="1"/>
</dbReference>
<accession>A0ABW3EIC9</accession>
<evidence type="ECO:0000313" key="1">
    <source>
        <dbReference type="EMBL" id="MFD0899160.1"/>
    </source>
</evidence>
<evidence type="ECO:0000313" key="2">
    <source>
        <dbReference type="Proteomes" id="UP001596972"/>
    </source>
</evidence>
<dbReference type="PANTHER" id="PTHR43755">
    <property type="match status" value="1"/>
</dbReference>
<protein>
    <submittedName>
        <fullName evidence="1">Uncharacterized protein</fullName>
    </submittedName>
</protein>
<organism evidence="1 2">
    <name type="scientific">Actinomadura sediminis</name>
    <dbReference type="NCBI Taxonomy" id="1038904"/>
    <lineage>
        <taxon>Bacteria</taxon>
        <taxon>Bacillati</taxon>
        <taxon>Actinomycetota</taxon>
        <taxon>Actinomycetes</taxon>
        <taxon>Streptosporangiales</taxon>
        <taxon>Thermomonosporaceae</taxon>
        <taxon>Actinomadura</taxon>
    </lineage>
</organism>
<name>A0ABW3EIC9_9ACTN</name>
<dbReference type="Proteomes" id="UP001596972">
    <property type="component" value="Unassembled WGS sequence"/>
</dbReference>
<gene>
    <name evidence="1" type="ORF">ACFQ11_01995</name>
</gene>
<dbReference type="InterPro" id="IPR052541">
    <property type="entry name" value="SQRD"/>
</dbReference>